<dbReference type="InterPro" id="IPR049747">
    <property type="entry name" value="SCO2522-like"/>
</dbReference>
<comment type="caution">
    <text evidence="2">The sequence shown here is derived from an EMBL/GenBank/DDBJ whole genome shotgun (WGS) entry which is preliminary data.</text>
</comment>
<name>A0ABT0YEG4_9ACTN</name>
<evidence type="ECO:0000313" key="2">
    <source>
        <dbReference type="EMBL" id="MCM4084195.1"/>
    </source>
</evidence>
<feature type="compositionally biased region" description="Polar residues" evidence="1">
    <location>
        <begin position="152"/>
        <end position="175"/>
    </location>
</feature>
<accession>A0ABT0YEG4</accession>
<dbReference type="NCBIfam" id="NF040566">
    <property type="entry name" value="SCO2522_fam"/>
    <property type="match status" value="1"/>
</dbReference>
<dbReference type="RefSeq" id="WP_251803950.1">
    <property type="nucleotide sequence ID" value="NZ_JAMQOL010000073.1"/>
</dbReference>
<dbReference type="EMBL" id="JAMQOL010000073">
    <property type="protein sequence ID" value="MCM4084195.1"/>
    <property type="molecule type" value="Genomic_DNA"/>
</dbReference>
<dbReference type="Proteomes" id="UP001523216">
    <property type="component" value="Unassembled WGS sequence"/>
</dbReference>
<feature type="region of interest" description="Disordered" evidence="1">
    <location>
        <begin position="140"/>
        <end position="182"/>
    </location>
</feature>
<protein>
    <submittedName>
        <fullName evidence="2">SCO2522 family protein</fullName>
    </submittedName>
</protein>
<keyword evidence="3" id="KW-1185">Reference proteome</keyword>
<reference evidence="2 3" key="1">
    <citation type="submission" date="2022-06" db="EMBL/GenBank/DDBJ databases">
        <title>Actinoplanes abujensis sp. nov., isolated from Nigerian arid soil.</title>
        <authorList>
            <person name="Ding P."/>
        </authorList>
    </citation>
    <scope>NUCLEOTIDE SEQUENCE [LARGE SCALE GENOMIC DNA]</scope>
    <source>
        <strain evidence="3">TRM88002</strain>
    </source>
</reference>
<organism evidence="2 3">
    <name type="scientific">Paractinoplanes hotanensis</name>
    <dbReference type="NCBI Taxonomy" id="2906497"/>
    <lineage>
        <taxon>Bacteria</taxon>
        <taxon>Bacillati</taxon>
        <taxon>Actinomycetota</taxon>
        <taxon>Actinomycetes</taxon>
        <taxon>Micromonosporales</taxon>
        <taxon>Micromonosporaceae</taxon>
        <taxon>Paractinoplanes</taxon>
    </lineage>
</organism>
<proteinExistence type="predicted"/>
<sequence>MSYPWSVDVKEAVAERRAASTPLSHLSIELGHLYLKEFKEGPEGLERYFERISPWVEAATSILRRRTPRGRPRISTCFLVDDYFTRFSSPAEVLPQLVKAADAQGLTIDYIARESGCAVADGVPLADLVLDRIVPDPAPGSTGVRPPVTVTGWLSNGQRSPDTSSGQAMSATTRQWDPPTENGAMNSHSIFVDVQLWDVREGKRKWSCPYLAAVWQLLRLGLIRYDGAVVAAPVLADQLPDDWDLLPAIVQVNADADAFSAYSTFSVLGNRFLPVEQAVRTILQQVNVEQVVTDQVKARGAREGLVLPDELWQRIEYLFVADR</sequence>
<gene>
    <name evidence="2" type="ORF">LXN57_42330</name>
</gene>
<evidence type="ECO:0000256" key="1">
    <source>
        <dbReference type="SAM" id="MobiDB-lite"/>
    </source>
</evidence>
<evidence type="ECO:0000313" key="3">
    <source>
        <dbReference type="Proteomes" id="UP001523216"/>
    </source>
</evidence>